<gene>
    <name evidence="9" type="ORF">NQ315_004326</name>
</gene>
<comment type="similarity">
    <text evidence="2">Belongs to the TAF11 family.</text>
</comment>
<evidence type="ECO:0000256" key="3">
    <source>
        <dbReference type="ARBA" id="ARBA00023015"/>
    </source>
</evidence>
<dbReference type="Pfam" id="PF04719">
    <property type="entry name" value="TAFII28"/>
    <property type="match status" value="1"/>
</dbReference>
<dbReference type="GO" id="GO:0016251">
    <property type="term" value="F:RNA polymerase II general transcription initiation factor activity"/>
    <property type="evidence" value="ECO:0007669"/>
    <property type="project" value="TreeGrafter"/>
</dbReference>
<feature type="domain" description="TAFII28-like protein" evidence="8">
    <location>
        <begin position="121"/>
        <end position="206"/>
    </location>
</feature>
<keyword evidence="10" id="KW-1185">Reference proteome</keyword>
<feature type="coiled-coil region" evidence="6">
    <location>
        <begin position="1"/>
        <end position="38"/>
    </location>
</feature>
<dbReference type="Proteomes" id="UP001159042">
    <property type="component" value="Unassembled WGS sequence"/>
</dbReference>
<dbReference type="AlphaFoldDB" id="A0AAV8W7C9"/>
<dbReference type="GO" id="GO:0051123">
    <property type="term" value="P:RNA polymerase II preinitiation complex assembly"/>
    <property type="evidence" value="ECO:0007669"/>
    <property type="project" value="InterPro"/>
</dbReference>
<dbReference type="InterPro" id="IPR006809">
    <property type="entry name" value="TAFII28_dom"/>
</dbReference>
<evidence type="ECO:0000256" key="7">
    <source>
        <dbReference type="SAM" id="MobiDB-lite"/>
    </source>
</evidence>
<dbReference type="GO" id="GO:0046982">
    <property type="term" value="F:protein heterodimerization activity"/>
    <property type="evidence" value="ECO:0007669"/>
    <property type="project" value="InterPro"/>
</dbReference>
<keyword evidence="5" id="KW-0539">Nucleus</keyword>
<comment type="subcellular location">
    <subcellularLocation>
        <location evidence="1">Nucleus</location>
    </subcellularLocation>
</comment>
<dbReference type="InterPro" id="IPR009072">
    <property type="entry name" value="Histone-fold"/>
</dbReference>
<accession>A0AAV8W7C9</accession>
<evidence type="ECO:0000256" key="1">
    <source>
        <dbReference type="ARBA" id="ARBA00004123"/>
    </source>
</evidence>
<name>A0AAV8W7C9_9CUCU</name>
<evidence type="ECO:0000313" key="10">
    <source>
        <dbReference type="Proteomes" id="UP001159042"/>
    </source>
</evidence>
<dbReference type="CDD" id="cd08048">
    <property type="entry name" value="HFD_TAF11"/>
    <property type="match status" value="1"/>
</dbReference>
<reference evidence="9 10" key="1">
    <citation type="journal article" date="2023" name="Insect Mol. Biol.">
        <title>Genome sequencing provides insights into the evolution of gene families encoding plant cell wall-degrading enzymes in longhorned beetles.</title>
        <authorList>
            <person name="Shin N.R."/>
            <person name="Okamura Y."/>
            <person name="Kirsch R."/>
            <person name="Pauchet Y."/>
        </authorList>
    </citation>
    <scope>NUCLEOTIDE SEQUENCE [LARGE SCALE GENOMIC DNA]</scope>
    <source>
        <strain evidence="9">EAD_L_NR</strain>
    </source>
</reference>
<proteinExistence type="inferred from homology"/>
<feature type="compositionally biased region" description="Basic and acidic residues" evidence="7">
    <location>
        <begin position="101"/>
        <end position="116"/>
    </location>
</feature>
<keyword evidence="4" id="KW-0804">Transcription</keyword>
<dbReference type="FunFam" id="1.10.20.10:FF:000025">
    <property type="entry name" value="Transcription initiation factor TFIID subunit 11"/>
    <property type="match status" value="1"/>
</dbReference>
<evidence type="ECO:0000259" key="8">
    <source>
        <dbReference type="Pfam" id="PF04719"/>
    </source>
</evidence>
<keyword evidence="6" id="KW-0175">Coiled coil</keyword>
<dbReference type="PANTHER" id="PTHR13218">
    <property type="entry name" value="TRANSCRIPTION INITIATION FACTOR TFIID SUBUNIT 11-RELATED"/>
    <property type="match status" value="1"/>
</dbReference>
<evidence type="ECO:0000256" key="5">
    <source>
        <dbReference type="ARBA" id="ARBA00023242"/>
    </source>
</evidence>
<feature type="compositionally biased region" description="Polar residues" evidence="7">
    <location>
        <begin position="89"/>
        <end position="98"/>
    </location>
</feature>
<evidence type="ECO:0000313" key="9">
    <source>
        <dbReference type="EMBL" id="KAJ8922383.1"/>
    </source>
</evidence>
<evidence type="ECO:0000256" key="2">
    <source>
        <dbReference type="ARBA" id="ARBA00009788"/>
    </source>
</evidence>
<evidence type="ECO:0000256" key="4">
    <source>
        <dbReference type="ARBA" id="ARBA00023163"/>
    </source>
</evidence>
<organism evidence="9 10">
    <name type="scientific">Exocentrus adspersus</name>
    <dbReference type="NCBI Taxonomy" id="1586481"/>
    <lineage>
        <taxon>Eukaryota</taxon>
        <taxon>Metazoa</taxon>
        <taxon>Ecdysozoa</taxon>
        <taxon>Arthropoda</taxon>
        <taxon>Hexapoda</taxon>
        <taxon>Insecta</taxon>
        <taxon>Pterygota</taxon>
        <taxon>Neoptera</taxon>
        <taxon>Endopterygota</taxon>
        <taxon>Coleoptera</taxon>
        <taxon>Polyphaga</taxon>
        <taxon>Cucujiformia</taxon>
        <taxon>Chrysomeloidea</taxon>
        <taxon>Cerambycidae</taxon>
        <taxon>Lamiinae</taxon>
        <taxon>Acanthocinini</taxon>
        <taxon>Exocentrus</taxon>
    </lineage>
</organism>
<dbReference type="GO" id="GO:0005669">
    <property type="term" value="C:transcription factor TFIID complex"/>
    <property type="evidence" value="ECO:0007669"/>
    <property type="project" value="InterPro"/>
</dbReference>
<keyword evidence="3" id="KW-0805">Transcription regulation</keyword>
<dbReference type="Gene3D" id="1.10.20.10">
    <property type="entry name" value="Histone, subunit A"/>
    <property type="match status" value="1"/>
</dbReference>
<protein>
    <recommendedName>
        <fullName evidence="8">TAFII28-like protein domain-containing protein</fullName>
    </recommendedName>
</protein>
<feature type="region of interest" description="Disordered" evidence="7">
    <location>
        <begin position="89"/>
        <end position="116"/>
    </location>
</feature>
<dbReference type="EMBL" id="JANEYG010000007">
    <property type="protein sequence ID" value="KAJ8922383.1"/>
    <property type="molecule type" value="Genomic_DNA"/>
</dbReference>
<dbReference type="PANTHER" id="PTHR13218:SF8">
    <property type="entry name" value="TRANSCRIPTION INITIATION FACTOR TFIID SUBUNIT 11"/>
    <property type="match status" value="1"/>
</dbReference>
<sequence>MEEILEKQEGDRNNIRALEQLKYDLNSTNSDEEQMEDDEHSKDALLSIEENVLKEESAVCNNSDFSIGVVDIKAEDILDLESDIILPQASQSQSSTNIQKQKRESKSRKELEEEEREKMQVLVSNFTEDQLDRYAMYRRSAFPKAAIKRLMQTIAGCSVSQNVVIAMAGIAKVFVGEVVEEGLDVMEELGDTGPLQPKHLREAVRRMRQYGGIPNGRDYRTHYRL</sequence>
<dbReference type="SUPFAM" id="SSF47113">
    <property type="entry name" value="Histone-fold"/>
    <property type="match status" value="1"/>
</dbReference>
<comment type="caution">
    <text evidence="9">The sequence shown here is derived from an EMBL/GenBank/DDBJ whole genome shotgun (WGS) entry which is preliminary data.</text>
</comment>
<evidence type="ECO:0000256" key="6">
    <source>
        <dbReference type="SAM" id="Coils"/>
    </source>
</evidence>
<dbReference type="InterPro" id="IPR045127">
    <property type="entry name" value="TAF11-like"/>
</dbReference>